<proteinExistence type="predicted"/>
<dbReference type="Proteomes" id="UP000299102">
    <property type="component" value="Unassembled WGS sequence"/>
</dbReference>
<keyword evidence="3" id="KW-1185">Reference proteome</keyword>
<evidence type="ECO:0000256" key="1">
    <source>
        <dbReference type="SAM" id="MobiDB-lite"/>
    </source>
</evidence>
<sequence>MDTRKPRVVTSALSASWIGIEYLTEKKIGWRRREWGVEEVLSSSHLSLSISPAPPIPSDLGSRRAMPFTNETGPNALPMSMGYVTHAPKKNII</sequence>
<dbReference type="EMBL" id="BGZK01000398">
    <property type="protein sequence ID" value="GBP41373.1"/>
    <property type="molecule type" value="Genomic_DNA"/>
</dbReference>
<dbReference type="AlphaFoldDB" id="A0A4C1VRR3"/>
<evidence type="ECO:0000313" key="3">
    <source>
        <dbReference type="Proteomes" id="UP000299102"/>
    </source>
</evidence>
<comment type="caution">
    <text evidence="2">The sequence shown here is derived from an EMBL/GenBank/DDBJ whole genome shotgun (WGS) entry which is preliminary data.</text>
</comment>
<name>A0A4C1VRR3_EUMVA</name>
<organism evidence="2 3">
    <name type="scientific">Eumeta variegata</name>
    <name type="common">Bagworm moth</name>
    <name type="synonym">Eumeta japonica</name>
    <dbReference type="NCBI Taxonomy" id="151549"/>
    <lineage>
        <taxon>Eukaryota</taxon>
        <taxon>Metazoa</taxon>
        <taxon>Ecdysozoa</taxon>
        <taxon>Arthropoda</taxon>
        <taxon>Hexapoda</taxon>
        <taxon>Insecta</taxon>
        <taxon>Pterygota</taxon>
        <taxon>Neoptera</taxon>
        <taxon>Endopterygota</taxon>
        <taxon>Lepidoptera</taxon>
        <taxon>Glossata</taxon>
        <taxon>Ditrysia</taxon>
        <taxon>Tineoidea</taxon>
        <taxon>Psychidae</taxon>
        <taxon>Oiketicinae</taxon>
        <taxon>Eumeta</taxon>
    </lineage>
</organism>
<evidence type="ECO:0000313" key="2">
    <source>
        <dbReference type="EMBL" id="GBP41373.1"/>
    </source>
</evidence>
<protein>
    <submittedName>
        <fullName evidence="2">Uncharacterized protein</fullName>
    </submittedName>
</protein>
<reference evidence="2 3" key="1">
    <citation type="journal article" date="2019" name="Commun. Biol.">
        <title>The bagworm genome reveals a unique fibroin gene that provides high tensile strength.</title>
        <authorList>
            <person name="Kono N."/>
            <person name="Nakamura H."/>
            <person name="Ohtoshi R."/>
            <person name="Tomita M."/>
            <person name="Numata K."/>
            <person name="Arakawa K."/>
        </authorList>
    </citation>
    <scope>NUCLEOTIDE SEQUENCE [LARGE SCALE GENOMIC DNA]</scope>
</reference>
<accession>A0A4C1VRR3</accession>
<feature type="region of interest" description="Disordered" evidence="1">
    <location>
        <begin position="57"/>
        <end position="81"/>
    </location>
</feature>
<gene>
    <name evidence="2" type="ORF">EVAR_84717_1</name>
</gene>